<keyword evidence="1" id="KW-0812">Transmembrane</keyword>
<comment type="caution">
    <text evidence="2">The sequence shown here is derived from an EMBL/GenBank/DDBJ whole genome shotgun (WGS) entry which is preliminary data.</text>
</comment>
<accession>A0A5M4B6L6</accession>
<feature type="transmembrane region" description="Helical" evidence="1">
    <location>
        <begin position="9"/>
        <end position="30"/>
    </location>
</feature>
<gene>
    <name evidence="2" type="ORF">RCZ01_01940</name>
</gene>
<protein>
    <recommendedName>
        <fullName evidence="4">Mobilization protein</fullName>
    </recommendedName>
</protein>
<feature type="transmembrane region" description="Helical" evidence="1">
    <location>
        <begin position="42"/>
        <end position="70"/>
    </location>
</feature>
<proteinExistence type="predicted"/>
<dbReference type="EMBL" id="BLBC01000004">
    <property type="protein sequence ID" value="GET44892.1"/>
    <property type="molecule type" value="Genomic_DNA"/>
</dbReference>
<evidence type="ECO:0000256" key="1">
    <source>
        <dbReference type="SAM" id="Phobius"/>
    </source>
</evidence>
<dbReference type="AlphaFoldDB" id="A0A5M4B6L6"/>
<dbReference type="Proteomes" id="UP000398217">
    <property type="component" value="Unassembled WGS sequence"/>
</dbReference>
<reference evidence="3" key="1">
    <citation type="journal article" date="2020" name="Int. J. Syst. Evol. Microbiol.">
        <title>Capnocytophaga felis sp. nov. isolated from the feline oral cavity.</title>
        <authorList>
            <person name="Suzuki M."/>
            <person name="Umeda K."/>
            <person name="Kimura M."/>
            <person name="Imaoka K."/>
            <person name="Morikawa S."/>
            <person name="Maeda K."/>
        </authorList>
    </citation>
    <scope>NUCLEOTIDE SEQUENCE [LARGE SCALE GENOMIC DNA]</scope>
    <source>
        <strain evidence="3">KC07070</strain>
    </source>
</reference>
<keyword evidence="1" id="KW-1133">Transmembrane helix</keyword>
<organism evidence="2 3">
    <name type="scientific">Capnocytophaga felis</name>
    <dbReference type="NCBI Taxonomy" id="2267611"/>
    <lineage>
        <taxon>Bacteria</taxon>
        <taxon>Pseudomonadati</taxon>
        <taxon>Bacteroidota</taxon>
        <taxon>Flavobacteriia</taxon>
        <taxon>Flavobacteriales</taxon>
        <taxon>Flavobacteriaceae</taxon>
        <taxon>Capnocytophaga</taxon>
    </lineage>
</organism>
<dbReference type="OrthoDB" id="1003899at2"/>
<sequence>MQSKYFEYIIVYLSVLLACALIGIIVRFVFVSAGVDEFTATVIFWIVTGVGIILYSALMLLIDGLFTAIVKKFFPHKYSPSSLRKKKEVEQDWGQKNIEPELIQEIGVNQHRKQSDRSKEKLEIAISYTQHEFAPYVSDDDLIQLCQHITAYSEGNVLQNPQPVRVTKLTSLDLYHFGWNIWKHFSIGKQDEVALFLKLVFVEALKDVEPETIKSHLKDDEQKGLIKIQKGLGDIKCLFR</sequence>
<dbReference type="RefSeq" id="WP_155283598.1">
    <property type="nucleotide sequence ID" value="NZ_BLBC01000004.1"/>
</dbReference>
<keyword evidence="3" id="KW-1185">Reference proteome</keyword>
<name>A0A5M4B6L6_9FLAO</name>
<evidence type="ECO:0008006" key="4">
    <source>
        <dbReference type="Google" id="ProtNLM"/>
    </source>
</evidence>
<evidence type="ECO:0000313" key="2">
    <source>
        <dbReference type="EMBL" id="GET44892.1"/>
    </source>
</evidence>
<evidence type="ECO:0000313" key="3">
    <source>
        <dbReference type="Proteomes" id="UP000398217"/>
    </source>
</evidence>
<dbReference type="PROSITE" id="PS51257">
    <property type="entry name" value="PROKAR_LIPOPROTEIN"/>
    <property type="match status" value="1"/>
</dbReference>
<keyword evidence="1" id="KW-0472">Membrane</keyword>